<dbReference type="Pfam" id="PF01435">
    <property type="entry name" value="Peptidase_M48"/>
    <property type="match status" value="1"/>
</dbReference>
<dbReference type="InterPro" id="IPR051156">
    <property type="entry name" value="Mito/Outer_Membr_Metalloprot"/>
</dbReference>
<evidence type="ECO:0000256" key="6">
    <source>
        <dbReference type="ARBA" id="ARBA00023049"/>
    </source>
</evidence>
<dbReference type="PANTHER" id="PTHR22726">
    <property type="entry name" value="METALLOENDOPEPTIDASE OMA1"/>
    <property type="match status" value="1"/>
</dbReference>
<dbReference type="InterPro" id="IPR001915">
    <property type="entry name" value="Peptidase_M48"/>
</dbReference>
<dbReference type="Gene3D" id="1.25.40.10">
    <property type="entry name" value="Tetratricopeptide repeat domain"/>
    <property type="match status" value="1"/>
</dbReference>
<keyword evidence="3" id="KW-0479">Metal-binding</keyword>
<comment type="cofactor">
    <cofactor evidence="1">
        <name>Zn(2+)</name>
        <dbReference type="ChEBI" id="CHEBI:29105"/>
    </cofactor>
</comment>
<accession>A0A831RKX6</accession>
<keyword evidence="5" id="KW-0862">Zinc</keyword>
<evidence type="ECO:0000256" key="2">
    <source>
        <dbReference type="ARBA" id="ARBA00022670"/>
    </source>
</evidence>
<feature type="chain" id="PRO_5032752164" evidence="7">
    <location>
        <begin position="21"/>
        <end position="519"/>
    </location>
</feature>
<name>A0A831RKX6_9GAMM</name>
<keyword evidence="7" id="KW-0732">Signal</keyword>
<keyword evidence="2" id="KW-0645">Protease</keyword>
<dbReference type="Proteomes" id="UP000886251">
    <property type="component" value="Unassembled WGS sequence"/>
</dbReference>
<gene>
    <name evidence="9" type="ORF">ENI96_12850</name>
</gene>
<dbReference type="GO" id="GO:0046872">
    <property type="term" value="F:metal ion binding"/>
    <property type="evidence" value="ECO:0007669"/>
    <property type="project" value="UniProtKB-KW"/>
</dbReference>
<dbReference type="InterPro" id="IPR011990">
    <property type="entry name" value="TPR-like_helical_dom_sf"/>
</dbReference>
<dbReference type="AlphaFoldDB" id="A0A831RKX6"/>
<evidence type="ECO:0000256" key="4">
    <source>
        <dbReference type="ARBA" id="ARBA00022801"/>
    </source>
</evidence>
<evidence type="ECO:0000259" key="8">
    <source>
        <dbReference type="Pfam" id="PF01435"/>
    </source>
</evidence>
<comment type="caution">
    <text evidence="9">The sequence shown here is derived from an EMBL/GenBank/DDBJ whole genome shotgun (WGS) entry which is preliminary data.</text>
</comment>
<keyword evidence="4" id="KW-0378">Hydrolase</keyword>
<proteinExistence type="predicted"/>
<dbReference type="Gene3D" id="3.30.2010.10">
    <property type="entry name" value="Metalloproteases ('zincins'), catalytic domain"/>
    <property type="match status" value="1"/>
</dbReference>
<dbReference type="EMBL" id="DRKP01000161">
    <property type="protein sequence ID" value="HEB97302.1"/>
    <property type="molecule type" value="Genomic_DNA"/>
</dbReference>
<protein>
    <submittedName>
        <fullName evidence="9">Peptidase M48</fullName>
    </submittedName>
</protein>
<evidence type="ECO:0000256" key="1">
    <source>
        <dbReference type="ARBA" id="ARBA00001947"/>
    </source>
</evidence>
<keyword evidence="6" id="KW-0482">Metalloprotease</keyword>
<evidence type="ECO:0000256" key="3">
    <source>
        <dbReference type="ARBA" id="ARBA00022723"/>
    </source>
</evidence>
<organism evidence="9">
    <name type="scientific">Sedimenticola thiotaurini</name>
    <dbReference type="NCBI Taxonomy" id="1543721"/>
    <lineage>
        <taxon>Bacteria</taxon>
        <taxon>Pseudomonadati</taxon>
        <taxon>Pseudomonadota</taxon>
        <taxon>Gammaproteobacteria</taxon>
        <taxon>Chromatiales</taxon>
        <taxon>Sedimenticolaceae</taxon>
        <taxon>Sedimenticola</taxon>
    </lineage>
</organism>
<dbReference type="GO" id="GO:0004222">
    <property type="term" value="F:metalloendopeptidase activity"/>
    <property type="evidence" value="ECO:0007669"/>
    <property type="project" value="InterPro"/>
</dbReference>
<dbReference type="PROSITE" id="PS51257">
    <property type="entry name" value="PROKAR_LIPOPROTEIN"/>
    <property type="match status" value="1"/>
</dbReference>
<evidence type="ECO:0000256" key="5">
    <source>
        <dbReference type="ARBA" id="ARBA00022833"/>
    </source>
</evidence>
<reference evidence="9" key="1">
    <citation type="journal article" date="2020" name="mSystems">
        <title>Genome- and Community-Level Interaction Insights into Carbon Utilization and Element Cycling Functions of Hydrothermarchaeota in Hydrothermal Sediment.</title>
        <authorList>
            <person name="Zhou Z."/>
            <person name="Liu Y."/>
            <person name="Xu W."/>
            <person name="Pan J."/>
            <person name="Luo Z.H."/>
            <person name="Li M."/>
        </authorList>
    </citation>
    <scope>NUCLEOTIDE SEQUENCE [LARGE SCALE GENOMIC DNA]</scope>
    <source>
        <strain evidence="9">HyVt-443</strain>
    </source>
</reference>
<sequence>MKRWLYPIILLSLVLLGGCADNPVTGERQLSLMSEQREIEIGEQGYLPGRQRHGGDYVVDRDLTRYVQQVGRRLATVADRQLPYEFVVVNDSTPNAWTLPGGKIAVNRGLLTELHNEAELAAVLSHEIVHAAARHGARNMERRLLLKGALMAAAIAAQANDIDNADLLLSAASVGAGLIGQKYSRDAELEADRYGMIYMQRAGYDPRAAVALQETFVRLAEGREENWLTALFASHPPSRERVQRNRTTARELAADGGRIGEEAYLRATGRLRRDRPAYAAYDEGRRLLSDSPRRALALAREAIAREPEEALFHELKGDALLALGKEERARLAYDDSIARNDDFYRSHLKRGLLLSRLQMDDWLSRMDLEQSLELLPTANAHLRLAQVLEQDGAVEEALKHYLVAARSDTEAGEQARLELPRLDIEQHPGRYLEVTLDRDDEDRLWFAITNPTSIPVRNLEVLVGKKNFLGIIYRGETLLLTEVIEPGETAEYRSPVKGVYADRKLRYYGVQILSAEKVE</sequence>
<evidence type="ECO:0000313" key="9">
    <source>
        <dbReference type="EMBL" id="HEB97302.1"/>
    </source>
</evidence>
<evidence type="ECO:0000256" key="7">
    <source>
        <dbReference type="SAM" id="SignalP"/>
    </source>
</evidence>
<dbReference type="GO" id="GO:0051603">
    <property type="term" value="P:proteolysis involved in protein catabolic process"/>
    <property type="evidence" value="ECO:0007669"/>
    <property type="project" value="TreeGrafter"/>
</dbReference>
<feature type="signal peptide" evidence="7">
    <location>
        <begin position="1"/>
        <end position="20"/>
    </location>
</feature>
<dbReference type="PANTHER" id="PTHR22726:SF1">
    <property type="entry name" value="METALLOENDOPEPTIDASE OMA1, MITOCHONDRIAL"/>
    <property type="match status" value="1"/>
</dbReference>
<feature type="domain" description="Peptidase M48" evidence="8">
    <location>
        <begin position="64"/>
        <end position="245"/>
    </location>
</feature>
<dbReference type="SUPFAM" id="SSF48452">
    <property type="entry name" value="TPR-like"/>
    <property type="match status" value="1"/>
</dbReference>
<dbReference type="GO" id="GO:0016020">
    <property type="term" value="C:membrane"/>
    <property type="evidence" value="ECO:0007669"/>
    <property type="project" value="TreeGrafter"/>
</dbReference>